<evidence type="ECO:0000256" key="6">
    <source>
        <dbReference type="RuleBase" id="RU000363"/>
    </source>
</evidence>
<keyword evidence="9" id="KW-1185">Reference proteome</keyword>
<evidence type="ECO:0000313" key="8">
    <source>
        <dbReference type="EMBL" id="MCP8967692.1"/>
    </source>
</evidence>
<dbReference type="InterPro" id="IPR029069">
    <property type="entry name" value="HotDog_dom_sf"/>
</dbReference>
<dbReference type="Gene3D" id="3.10.129.10">
    <property type="entry name" value="Hotdog Thioesterase"/>
    <property type="match status" value="1"/>
</dbReference>
<dbReference type="EMBL" id="JANCLT010000002">
    <property type="protein sequence ID" value="MCP8967692.1"/>
    <property type="molecule type" value="Genomic_DNA"/>
</dbReference>
<dbReference type="InterPro" id="IPR051687">
    <property type="entry name" value="Peroxisomal_Beta-Oxidation"/>
</dbReference>
<organism evidence="8 9">
    <name type="scientific">Ectobacillus ponti</name>
    <dbReference type="NCBI Taxonomy" id="2961894"/>
    <lineage>
        <taxon>Bacteria</taxon>
        <taxon>Bacillati</taxon>
        <taxon>Bacillota</taxon>
        <taxon>Bacilli</taxon>
        <taxon>Bacillales</taxon>
        <taxon>Bacillaceae</taxon>
        <taxon>Ectobacillus</taxon>
    </lineage>
</organism>
<dbReference type="SUPFAM" id="SSF54637">
    <property type="entry name" value="Thioesterase/thiol ester dehydrase-isomerase"/>
    <property type="match status" value="1"/>
</dbReference>
<dbReference type="RefSeq" id="WP_254757610.1">
    <property type="nucleotide sequence ID" value="NZ_JANCLT010000002.1"/>
</dbReference>
<dbReference type="Proteomes" id="UP001156102">
    <property type="component" value="Unassembled WGS sequence"/>
</dbReference>
<comment type="subcellular location">
    <subcellularLocation>
        <location evidence="1">Peroxisome</location>
    </subcellularLocation>
</comment>
<name>A0AA42BNI5_9BACI</name>
<sequence length="390" mass="41053">MRFLAGQELPTSFSITVTPDMVQQYAHASGDHSSIHLDDAAARDAGFSGAIAHGMLSMGLCTRLLAPLQGGTLLQFDARFLSPLLVGQTLHISGRTESVDGRIVNVVFRGASKEADILHGSFVLETSPLHGQTAIITGSTRGIGKSMALRLAREGAAVIINGRTQEGVDAVVADIQALGGQAAGVAGSVADMETGERLLQAALTHFGRADYLINNAGITRDRMAHKIAELEWDEVLNVHLKGAFSCSKPFLRQARTSGGTIINVVSSAGWEGVPGQLNYSAAKAGLLGMTMTLAKEGARSGIRVYAVAPAALTDMTRPLIERAQADAAAGNRELDSYWQVGSAEEVAAFVRQLLVEGTLAESGSIYAVNGKKAERLTLTMQREALTSKGD</sequence>
<dbReference type="CDD" id="cd03441">
    <property type="entry name" value="R_hydratase_like"/>
    <property type="match status" value="1"/>
</dbReference>
<comment type="similarity">
    <text evidence="3 6">Belongs to the short-chain dehydrogenases/reductases (SDR) family.</text>
</comment>
<dbReference type="Pfam" id="PF01575">
    <property type="entry name" value="MaoC_dehydratas"/>
    <property type="match status" value="1"/>
</dbReference>
<dbReference type="InterPro" id="IPR036291">
    <property type="entry name" value="NAD(P)-bd_dom_sf"/>
</dbReference>
<keyword evidence="5" id="KW-0576">Peroxisome</keyword>
<dbReference type="InterPro" id="IPR002539">
    <property type="entry name" value="MaoC-like_dom"/>
</dbReference>
<accession>A0AA42BNI5</accession>
<protein>
    <submittedName>
        <fullName evidence="8">SDR family NAD(P)-dependent oxidoreductase</fullName>
    </submittedName>
</protein>
<dbReference type="AlphaFoldDB" id="A0AA42BNI5"/>
<evidence type="ECO:0000259" key="7">
    <source>
        <dbReference type="Pfam" id="PF01575"/>
    </source>
</evidence>
<comment type="pathway">
    <text evidence="2">Lipid metabolism; fatty acid beta-oxidation.</text>
</comment>
<evidence type="ECO:0000256" key="3">
    <source>
        <dbReference type="ARBA" id="ARBA00006484"/>
    </source>
</evidence>
<gene>
    <name evidence="8" type="ORF">NK662_03950</name>
</gene>
<dbReference type="GO" id="GO:0004300">
    <property type="term" value="F:enoyl-CoA hydratase activity"/>
    <property type="evidence" value="ECO:0007669"/>
    <property type="project" value="UniProtKB-ARBA"/>
</dbReference>
<dbReference type="GO" id="GO:0016491">
    <property type="term" value="F:oxidoreductase activity"/>
    <property type="evidence" value="ECO:0007669"/>
    <property type="project" value="UniProtKB-KW"/>
</dbReference>
<reference evidence="8" key="1">
    <citation type="submission" date="2022-07" db="EMBL/GenBank/DDBJ databases">
        <authorList>
            <person name="Li W.-J."/>
            <person name="Deng Q.-Q."/>
        </authorList>
    </citation>
    <scope>NUCLEOTIDE SEQUENCE</scope>
    <source>
        <strain evidence="8">SYSU M60031</strain>
    </source>
</reference>
<dbReference type="SUPFAM" id="SSF51735">
    <property type="entry name" value="NAD(P)-binding Rossmann-fold domains"/>
    <property type="match status" value="1"/>
</dbReference>
<evidence type="ECO:0000256" key="4">
    <source>
        <dbReference type="ARBA" id="ARBA00023002"/>
    </source>
</evidence>
<evidence type="ECO:0000256" key="5">
    <source>
        <dbReference type="ARBA" id="ARBA00023140"/>
    </source>
</evidence>
<dbReference type="PRINTS" id="PR00080">
    <property type="entry name" value="SDRFAMILY"/>
</dbReference>
<keyword evidence="4" id="KW-0560">Oxidoreductase</keyword>
<dbReference type="PROSITE" id="PS00061">
    <property type="entry name" value="ADH_SHORT"/>
    <property type="match status" value="1"/>
</dbReference>
<dbReference type="PANTHER" id="PTHR45024">
    <property type="entry name" value="DEHYDROGENASES, SHORT CHAIN"/>
    <property type="match status" value="1"/>
</dbReference>
<dbReference type="Pfam" id="PF00106">
    <property type="entry name" value="adh_short"/>
    <property type="match status" value="1"/>
</dbReference>
<dbReference type="Gene3D" id="3.40.50.720">
    <property type="entry name" value="NAD(P)-binding Rossmann-like Domain"/>
    <property type="match status" value="1"/>
</dbReference>
<proteinExistence type="inferred from homology"/>
<dbReference type="PANTHER" id="PTHR45024:SF2">
    <property type="entry name" value="SCP2 DOMAIN-CONTAINING PROTEIN"/>
    <property type="match status" value="1"/>
</dbReference>
<comment type="caution">
    <text evidence="8">The sequence shown here is derived from an EMBL/GenBank/DDBJ whole genome shotgun (WGS) entry which is preliminary data.</text>
</comment>
<evidence type="ECO:0000256" key="1">
    <source>
        <dbReference type="ARBA" id="ARBA00004275"/>
    </source>
</evidence>
<dbReference type="InterPro" id="IPR020904">
    <property type="entry name" value="Sc_DH/Rdtase_CS"/>
</dbReference>
<dbReference type="InterPro" id="IPR002347">
    <property type="entry name" value="SDR_fam"/>
</dbReference>
<feature type="domain" description="MaoC-like" evidence="7">
    <location>
        <begin position="6"/>
        <end position="97"/>
    </location>
</feature>
<evidence type="ECO:0000256" key="2">
    <source>
        <dbReference type="ARBA" id="ARBA00005005"/>
    </source>
</evidence>
<evidence type="ECO:0000313" key="9">
    <source>
        <dbReference type="Proteomes" id="UP001156102"/>
    </source>
</evidence>
<dbReference type="PRINTS" id="PR00081">
    <property type="entry name" value="GDHRDH"/>
</dbReference>